<evidence type="ECO:0000313" key="2">
    <source>
        <dbReference type="Proteomes" id="UP000887574"/>
    </source>
</evidence>
<protein>
    <submittedName>
        <fullName evidence="3">Uncharacterized protein</fullName>
    </submittedName>
</protein>
<keyword evidence="1" id="KW-0472">Membrane</keyword>
<dbReference type="WBParaSite" id="jg11778">
    <property type="protein sequence ID" value="jg11778"/>
    <property type="gene ID" value="jg11778"/>
</dbReference>
<keyword evidence="1" id="KW-1133">Transmembrane helix</keyword>
<feature type="transmembrane region" description="Helical" evidence="1">
    <location>
        <begin position="7"/>
        <end position="29"/>
    </location>
</feature>
<evidence type="ECO:0000256" key="1">
    <source>
        <dbReference type="SAM" id="Phobius"/>
    </source>
</evidence>
<keyword evidence="2" id="KW-1185">Reference proteome</keyword>
<organism evidence="2 3">
    <name type="scientific">Ditylenchus dipsaci</name>
    <dbReference type="NCBI Taxonomy" id="166011"/>
    <lineage>
        <taxon>Eukaryota</taxon>
        <taxon>Metazoa</taxon>
        <taxon>Ecdysozoa</taxon>
        <taxon>Nematoda</taxon>
        <taxon>Chromadorea</taxon>
        <taxon>Rhabditida</taxon>
        <taxon>Tylenchina</taxon>
        <taxon>Tylenchomorpha</taxon>
        <taxon>Sphaerularioidea</taxon>
        <taxon>Anguinidae</taxon>
        <taxon>Anguininae</taxon>
        <taxon>Ditylenchus</taxon>
    </lineage>
</organism>
<accession>A0A915CRQ7</accession>
<proteinExistence type="predicted"/>
<evidence type="ECO:0000313" key="3">
    <source>
        <dbReference type="WBParaSite" id="jg11778"/>
    </source>
</evidence>
<reference evidence="3" key="1">
    <citation type="submission" date="2022-11" db="UniProtKB">
        <authorList>
            <consortium name="WormBaseParasite"/>
        </authorList>
    </citation>
    <scope>IDENTIFICATION</scope>
</reference>
<dbReference type="Proteomes" id="UP000887574">
    <property type="component" value="Unplaced"/>
</dbReference>
<feature type="transmembrane region" description="Helical" evidence="1">
    <location>
        <begin position="67"/>
        <end position="91"/>
    </location>
</feature>
<keyword evidence="1" id="KW-0812">Transmembrane</keyword>
<dbReference type="AlphaFoldDB" id="A0A915CRQ7"/>
<name>A0A915CRQ7_9BILA</name>
<sequence length="133" mass="15215">MRYFLHPLTVVAINAAAILFAFGLALLTYHSLTPPQEFPKVVANYPEILEKLFNGSVFIRLKLNDFAILYVIAIGLFIQQIFTISACYGIFKTLNQNPYFFSKRTYVMHKQLTIIFNSSVIYSNYICGCSGFY</sequence>